<feature type="transmembrane region" description="Helical" evidence="1">
    <location>
        <begin position="136"/>
        <end position="157"/>
    </location>
</feature>
<keyword evidence="1" id="KW-0812">Transmembrane</keyword>
<evidence type="ECO:0000256" key="1">
    <source>
        <dbReference type="SAM" id="Phobius"/>
    </source>
</evidence>
<feature type="transmembrane region" description="Helical" evidence="1">
    <location>
        <begin position="15"/>
        <end position="37"/>
    </location>
</feature>
<dbReference type="Proteomes" id="UP000438760">
    <property type="component" value="Unassembled WGS sequence"/>
</dbReference>
<dbReference type="OrthoDB" id="996420at2"/>
<dbReference type="Gene3D" id="2.40.50.140">
    <property type="entry name" value="Nucleic acid-binding proteins"/>
    <property type="match status" value="1"/>
</dbReference>
<dbReference type="RefSeq" id="WP_155093019.1">
    <property type="nucleotide sequence ID" value="NZ_CP102754.1"/>
</dbReference>
<organism evidence="2 3">
    <name type="scientific">Myroides albus</name>
    <dbReference type="NCBI Taxonomy" id="2562892"/>
    <lineage>
        <taxon>Bacteria</taxon>
        <taxon>Pseudomonadati</taxon>
        <taxon>Bacteroidota</taxon>
        <taxon>Flavobacteriia</taxon>
        <taxon>Flavobacteriales</taxon>
        <taxon>Flavobacteriaceae</taxon>
        <taxon>Myroides</taxon>
    </lineage>
</organism>
<sequence>MTEIIHHLFNPLPNAIMTVLMGISTIYWIFSAVLGGFDGFDIDMDVQPEIDIDVDVDIDANVDTDFDLQQNHVEVIHDKEVDLADHVNVRQPGLFTQILEFMNVGKIPFMIILTIFKFFTWAGTLLTTTIPKVASLGLWSAIILIPLSFIAVILTHYATIPLVKFLKDTGFHGEIAINCIGKEGTMLSSITADKYGNVEIVINQDPIKILATSTDGTPIQYGDKVLIVNKSKTENIYQVQKIQ</sequence>
<dbReference type="AlphaFoldDB" id="A0A6I3LQQ5"/>
<protein>
    <submittedName>
        <fullName evidence="2">DUF1449 family protein</fullName>
    </submittedName>
</protein>
<name>A0A6I3LQQ5_9FLAO</name>
<dbReference type="InterPro" id="IPR012340">
    <property type="entry name" value="NA-bd_OB-fold"/>
</dbReference>
<feature type="transmembrane region" description="Helical" evidence="1">
    <location>
        <begin position="107"/>
        <end position="130"/>
    </location>
</feature>
<comment type="caution">
    <text evidence="2">The sequence shown here is derived from an EMBL/GenBank/DDBJ whole genome shotgun (WGS) entry which is preliminary data.</text>
</comment>
<keyword evidence="1" id="KW-1133">Transmembrane helix</keyword>
<evidence type="ECO:0000313" key="3">
    <source>
        <dbReference type="Proteomes" id="UP000438760"/>
    </source>
</evidence>
<gene>
    <name evidence="2" type="ORF">GJV76_12865</name>
</gene>
<dbReference type="EMBL" id="WMJX01000038">
    <property type="protein sequence ID" value="MTG99011.1"/>
    <property type="molecule type" value="Genomic_DNA"/>
</dbReference>
<accession>A0A6I3LQQ5</accession>
<keyword evidence="3" id="KW-1185">Reference proteome</keyword>
<reference evidence="2 3" key="1">
    <citation type="submission" date="2019-11" db="EMBL/GenBank/DDBJ databases">
        <title>Genome of Strain BIT-d1.</title>
        <authorList>
            <person name="Yang Y."/>
        </authorList>
    </citation>
    <scope>NUCLEOTIDE SEQUENCE [LARGE SCALE GENOMIC DNA]</scope>
    <source>
        <strain evidence="2 3">BIT-d1</strain>
    </source>
</reference>
<proteinExistence type="predicted"/>
<evidence type="ECO:0000313" key="2">
    <source>
        <dbReference type="EMBL" id="MTG99011.1"/>
    </source>
</evidence>
<keyword evidence="1" id="KW-0472">Membrane</keyword>